<name>A0ABS8CB26_9BURK</name>
<dbReference type="InterPro" id="IPR014004">
    <property type="entry name" value="Transpt-assoc_nodulatn_dom_bac"/>
</dbReference>
<dbReference type="SMART" id="SM00749">
    <property type="entry name" value="BON"/>
    <property type="match status" value="1"/>
</dbReference>
<protein>
    <submittedName>
        <fullName evidence="3">BON domain-containing protein</fullName>
    </submittedName>
</protein>
<dbReference type="InterPro" id="IPR007055">
    <property type="entry name" value="BON_dom"/>
</dbReference>
<keyword evidence="1" id="KW-0732">Signal</keyword>
<dbReference type="Pfam" id="PF04972">
    <property type="entry name" value="BON"/>
    <property type="match status" value="1"/>
</dbReference>
<evidence type="ECO:0000259" key="2">
    <source>
        <dbReference type="PROSITE" id="PS50914"/>
    </source>
</evidence>
<dbReference type="PROSITE" id="PS50914">
    <property type="entry name" value="BON"/>
    <property type="match status" value="1"/>
</dbReference>
<dbReference type="EMBL" id="JACDXW010000002">
    <property type="protein sequence ID" value="MCB5363240.1"/>
    <property type="molecule type" value="Genomic_DNA"/>
</dbReference>
<feature type="chain" id="PRO_5045915061" evidence="1">
    <location>
        <begin position="25"/>
        <end position="111"/>
    </location>
</feature>
<reference evidence="3 4" key="1">
    <citation type="submission" date="2020-07" db="EMBL/GenBank/DDBJ databases">
        <title>Pusillimonas sp. nov., isolated from poultry manure in Taiwan.</title>
        <authorList>
            <person name="Lin S.-Y."/>
            <person name="Tang Y.-S."/>
            <person name="Young C.-C."/>
        </authorList>
    </citation>
    <scope>NUCLEOTIDE SEQUENCE [LARGE SCALE GENOMIC DNA]</scope>
    <source>
        <strain evidence="3 4">CC-YST705</strain>
    </source>
</reference>
<dbReference type="Proteomes" id="UP000776983">
    <property type="component" value="Unassembled WGS sequence"/>
</dbReference>
<organism evidence="3 4">
    <name type="scientific">Mesopusillimonas faecipullorum</name>
    <dbReference type="NCBI Taxonomy" id="2755040"/>
    <lineage>
        <taxon>Bacteria</taxon>
        <taxon>Pseudomonadati</taxon>
        <taxon>Pseudomonadota</taxon>
        <taxon>Betaproteobacteria</taxon>
        <taxon>Burkholderiales</taxon>
        <taxon>Alcaligenaceae</taxon>
        <taxon>Mesopusillimonas</taxon>
    </lineage>
</organism>
<evidence type="ECO:0000256" key="1">
    <source>
        <dbReference type="SAM" id="SignalP"/>
    </source>
</evidence>
<comment type="caution">
    <text evidence="3">The sequence shown here is derived from an EMBL/GenBank/DDBJ whole genome shotgun (WGS) entry which is preliminary data.</text>
</comment>
<feature type="signal peptide" evidence="1">
    <location>
        <begin position="1"/>
        <end position="24"/>
    </location>
</feature>
<dbReference type="PANTHER" id="PTHR34606:SF15">
    <property type="entry name" value="BON DOMAIN-CONTAINING PROTEIN"/>
    <property type="match status" value="1"/>
</dbReference>
<dbReference type="PANTHER" id="PTHR34606">
    <property type="entry name" value="BON DOMAIN-CONTAINING PROTEIN"/>
    <property type="match status" value="1"/>
</dbReference>
<feature type="domain" description="BON" evidence="2">
    <location>
        <begin position="39"/>
        <end position="107"/>
    </location>
</feature>
<evidence type="ECO:0000313" key="3">
    <source>
        <dbReference type="EMBL" id="MCB5363240.1"/>
    </source>
</evidence>
<dbReference type="Gene3D" id="3.30.1340.30">
    <property type="match status" value="1"/>
</dbReference>
<dbReference type="InterPro" id="IPR051686">
    <property type="entry name" value="Lipoprotein_DolP"/>
</dbReference>
<keyword evidence="4" id="KW-1185">Reference proteome</keyword>
<dbReference type="RefSeq" id="WP_226953721.1">
    <property type="nucleotide sequence ID" value="NZ_JACDXW010000002.1"/>
</dbReference>
<gene>
    <name evidence="3" type="ORF">H0484_05650</name>
</gene>
<evidence type="ECO:0000313" key="4">
    <source>
        <dbReference type="Proteomes" id="UP000776983"/>
    </source>
</evidence>
<accession>A0ABS8CB26</accession>
<sequence length="111" mass="11311">MKFRTLLSATILGCGLALGGVAHANDDGKPAQSVGEYASDAAVTTKVKAAFVGQKELSALEISVETNNGVTTLSGTVGTPAEIELAERVAADVEGVKQVDNQLKVDPAKAN</sequence>
<proteinExistence type="predicted"/>